<protein>
    <submittedName>
        <fullName evidence="2">Uncharacterized protein</fullName>
    </submittedName>
</protein>
<gene>
    <name evidence="2" type="primary">53</name>
    <name evidence="2" type="ORF">SEA_REBEL_53</name>
</gene>
<organism evidence="2 3">
    <name type="scientific">Mycobacterium phage Rebel</name>
    <dbReference type="NCBI Taxonomy" id="2743932"/>
    <lineage>
        <taxon>Viruses</taxon>
        <taxon>Duplodnaviria</taxon>
        <taxon>Heunggongvirae</taxon>
        <taxon>Uroviricota</taxon>
        <taxon>Caudoviricetes</taxon>
        <taxon>Nclasvirinae</taxon>
        <taxon>Charlievirus</taxon>
        <taxon>Charlievirus Rebel</taxon>
    </lineage>
</organism>
<accession>A0AA48ZM59</accession>
<feature type="compositionally biased region" description="Basic and acidic residues" evidence="1">
    <location>
        <begin position="63"/>
        <end position="85"/>
    </location>
</feature>
<sequence length="111" mass="12084">MSDRIETIIRDAHTRWLNDPTVDVNPGVLILAALKANRIALVELPESDGKDADGQEYFGDFGIRVDHSGGPHSEHPRIYIDGRPSTPERVRREAADLLAAAAAAEVSGEEN</sequence>
<evidence type="ECO:0000313" key="2">
    <source>
        <dbReference type="EMBL" id="QKY78930.1"/>
    </source>
</evidence>
<keyword evidence="3" id="KW-1185">Reference proteome</keyword>
<name>A0AA48ZM59_9CAUD</name>
<feature type="region of interest" description="Disordered" evidence="1">
    <location>
        <begin position="61"/>
        <end position="85"/>
    </location>
</feature>
<dbReference type="GeneID" id="64368070"/>
<evidence type="ECO:0000256" key="1">
    <source>
        <dbReference type="SAM" id="MobiDB-lite"/>
    </source>
</evidence>
<proteinExistence type="predicted"/>
<reference evidence="2" key="1">
    <citation type="submission" date="2020-05" db="EMBL/GenBank/DDBJ databases">
        <authorList>
            <person name="Baban N."/>
            <person name="Bartek K."/>
            <person name="Buck J."/>
            <person name="Buttarazzi M."/>
            <person name="Cho H."/>
            <person name="Goldberg A."/>
            <person name="Lin C."/>
            <person name="Lin Z."/>
            <person name="Mansi R."/>
            <person name="Matsil R."/>
            <person name="Moran J."/>
            <person name="Nah C."/>
            <person name="Ngai W."/>
            <person name="Perone T."/>
            <person name="Shah S."/>
            <person name="Mohammed H.T."/>
            <person name="Kenna M."/>
            <person name="Ware V."/>
            <person name="Garlena R.A."/>
            <person name="Russell D.A."/>
            <person name="Pope W.H."/>
            <person name="Jacobs-Sera D."/>
            <person name="Hatfull G.F."/>
        </authorList>
    </citation>
    <scope>NUCLEOTIDE SEQUENCE</scope>
</reference>
<evidence type="ECO:0000313" key="3">
    <source>
        <dbReference type="Proteomes" id="UP001179220"/>
    </source>
</evidence>
<dbReference type="Proteomes" id="UP001179220">
    <property type="component" value="Segment"/>
</dbReference>
<dbReference type="EMBL" id="MT498042">
    <property type="protein sequence ID" value="QKY78930.1"/>
    <property type="molecule type" value="Genomic_DNA"/>
</dbReference>
<dbReference type="RefSeq" id="YP_010052260.1">
    <property type="nucleotide sequence ID" value="NC_054454.1"/>
</dbReference>
<dbReference type="KEGG" id="vg:64368070"/>